<evidence type="ECO:0000313" key="2">
    <source>
        <dbReference type="Proteomes" id="UP001153555"/>
    </source>
</evidence>
<sequence>MECTTTVGRGPNTNNPRRTWTFEEERALIQGLKDLLARGMKADNGFRSGYTLFLEQYMQQQFPGTTIRAEPHNSSKITVWKKNYGLLAPLLQSGSGVGWSETGHLLDVEDAVWNDYVKVYSKAKGLRNKPWPFYSDWLDIFGKYRATGKGAEGFADVVQEGVESSASGKGKRVGKRKRVKDVEVEVVGLLSTLCEKADQRWGQMVERIGVQHDAKEQRKVLYEALKKFPC</sequence>
<gene>
    <name evidence="1" type="ORF">SHERM_14712</name>
</gene>
<accession>A0A9N7MW65</accession>
<dbReference type="AlphaFoldDB" id="A0A9N7MW65"/>
<dbReference type="OrthoDB" id="910206at2759"/>
<dbReference type="EMBL" id="CACSLK010012206">
    <property type="protein sequence ID" value="CAA0814419.1"/>
    <property type="molecule type" value="Genomic_DNA"/>
</dbReference>
<proteinExistence type="predicted"/>
<evidence type="ECO:0008006" key="3">
    <source>
        <dbReference type="Google" id="ProtNLM"/>
    </source>
</evidence>
<keyword evidence="2" id="KW-1185">Reference proteome</keyword>
<name>A0A9N7MW65_STRHE</name>
<dbReference type="PANTHER" id="PTHR46250">
    <property type="entry name" value="MYB/SANT-LIKE DNA-BINDING DOMAIN PROTEIN-RELATED"/>
    <property type="match status" value="1"/>
</dbReference>
<reference evidence="1" key="1">
    <citation type="submission" date="2019-12" db="EMBL/GenBank/DDBJ databases">
        <authorList>
            <person name="Scholes J."/>
        </authorList>
    </citation>
    <scope>NUCLEOTIDE SEQUENCE</scope>
</reference>
<protein>
    <recommendedName>
        <fullName evidence="3">Myb/SANT-like domain-containing protein</fullName>
    </recommendedName>
</protein>
<organism evidence="1 2">
    <name type="scientific">Striga hermonthica</name>
    <name type="common">Purple witchweed</name>
    <name type="synonym">Buchnera hermonthica</name>
    <dbReference type="NCBI Taxonomy" id="68872"/>
    <lineage>
        <taxon>Eukaryota</taxon>
        <taxon>Viridiplantae</taxon>
        <taxon>Streptophyta</taxon>
        <taxon>Embryophyta</taxon>
        <taxon>Tracheophyta</taxon>
        <taxon>Spermatophyta</taxon>
        <taxon>Magnoliopsida</taxon>
        <taxon>eudicotyledons</taxon>
        <taxon>Gunneridae</taxon>
        <taxon>Pentapetalae</taxon>
        <taxon>asterids</taxon>
        <taxon>lamiids</taxon>
        <taxon>Lamiales</taxon>
        <taxon>Orobanchaceae</taxon>
        <taxon>Buchnereae</taxon>
        <taxon>Striga</taxon>
    </lineage>
</organism>
<evidence type="ECO:0000313" key="1">
    <source>
        <dbReference type="EMBL" id="CAA0814419.1"/>
    </source>
</evidence>
<dbReference type="PANTHER" id="PTHR46250:SF15">
    <property type="entry name" value="OS01G0523800 PROTEIN"/>
    <property type="match status" value="1"/>
</dbReference>
<comment type="caution">
    <text evidence="1">The sequence shown here is derived from an EMBL/GenBank/DDBJ whole genome shotgun (WGS) entry which is preliminary data.</text>
</comment>
<dbReference type="Proteomes" id="UP001153555">
    <property type="component" value="Unassembled WGS sequence"/>
</dbReference>